<feature type="region of interest" description="Disordered" evidence="1">
    <location>
        <begin position="191"/>
        <end position="218"/>
    </location>
</feature>
<proteinExistence type="predicted"/>
<dbReference type="Proteomes" id="UP000070121">
    <property type="component" value="Unassembled WGS sequence"/>
</dbReference>
<gene>
    <name evidence="2" type="ORF">CSAL01_02739</name>
</gene>
<dbReference type="AlphaFoldDB" id="A0A135V7B4"/>
<reference evidence="2 3" key="1">
    <citation type="submission" date="2014-02" db="EMBL/GenBank/DDBJ databases">
        <title>The genome sequence of Colletotrichum salicis CBS 607.94.</title>
        <authorList>
            <person name="Baroncelli R."/>
            <person name="Thon M.R."/>
        </authorList>
    </citation>
    <scope>NUCLEOTIDE SEQUENCE [LARGE SCALE GENOMIC DNA]</scope>
    <source>
        <strain evidence="2 3">CBS 607.94</strain>
    </source>
</reference>
<protein>
    <submittedName>
        <fullName evidence="2">Uncharacterized protein</fullName>
    </submittedName>
</protein>
<evidence type="ECO:0000256" key="1">
    <source>
        <dbReference type="SAM" id="MobiDB-lite"/>
    </source>
</evidence>
<feature type="region of interest" description="Disordered" evidence="1">
    <location>
        <begin position="42"/>
        <end position="93"/>
    </location>
</feature>
<dbReference type="EMBL" id="JFFI01000294">
    <property type="protein sequence ID" value="KXH68482.1"/>
    <property type="molecule type" value="Genomic_DNA"/>
</dbReference>
<organism evidence="2 3">
    <name type="scientific">Colletotrichum salicis</name>
    <dbReference type="NCBI Taxonomy" id="1209931"/>
    <lineage>
        <taxon>Eukaryota</taxon>
        <taxon>Fungi</taxon>
        <taxon>Dikarya</taxon>
        <taxon>Ascomycota</taxon>
        <taxon>Pezizomycotina</taxon>
        <taxon>Sordariomycetes</taxon>
        <taxon>Hypocreomycetidae</taxon>
        <taxon>Glomerellales</taxon>
        <taxon>Glomerellaceae</taxon>
        <taxon>Colletotrichum</taxon>
        <taxon>Colletotrichum acutatum species complex</taxon>
    </lineage>
</organism>
<accession>A0A135V7B4</accession>
<name>A0A135V7B4_9PEZI</name>
<keyword evidence="3" id="KW-1185">Reference proteome</keyword>
<dbReference type="OrthoDB" id="4840035at2759"/>
<evidence type="ECO:0000313" key="2">
    <source>
        <dbReference type="EMBL" id="KXH68482.1"/>
    </source>
</evidence>
<comment type="caution">
    <text evidence="2">The sequence shown here is derived from an EMBL/GenBank/DDBJ whole genome shotgun (WGS) entry which is preliminary data.</text>
</comment>
<sequence length="308" mass="33801">MHRINLTQQSTIDDMNSKLDRLVSLVQASWVGTAVERSRLYDAPRASSTSEEVSLKALPQSHDIDAKRGNKVEITSGGSDQRRHSSGGMGKVQPELVEDELGGESELWDIRNNAGVVEALDKIPPGHSHYAYDLTAETSVPDNESPSHATLLAANMVRDLRQLKIPTPFYFIHRPKQASLDRESCRKGQITTCGPADSFRDDPQLGSSSQPFRAPSRLPPSAVILRGGRVPASRERIKLYGAESSFQAFRGLHLQSSNAPAHRPAVNIQSLWAMDGFCRDLQQARKSQGLAHVGFEDDEDFESMAGSS</sequence>
<feature type="compositionally biased region" description="Basic and acidic residues" evidence="1">
    <location>
        <begin position="62"/>
        <end position="71"/>
    </location>
</feature>
<evidence type="ECO:0000313" key="3">
    <source>
        <dbReference type="Proteomes" id="UP000070121"/>
    </source>
</evidence>